<dbReference type="SUPFAM" id="SSF53850">
    <property type="entry name" value="Periplasmic binding protein-like II"/>
    <property type="match status" value="2"/>
</dbReference>
<sequence length="684" mass="78846">MLNIMRTTERAHYLHFTEPYAATRKAIFSNDPSLSTLEDLEGRKVCVPKDFFIHHFLEAYYPGMLLVTKPSILECLRSVANHESDATVGSYSIATYLLQREKLRIPHIAVLSDKRMTIGLSIATAPELRILRDILQKAMYSVSDRELNALSKKWLGESPQNPDWLYRDKRKLEPYPTKRIIRMCNNPNWEPIEFAKGGDMSQMSGIAIDILKLLEPKINVEFRNVPTRSWVESQEYLKAGRCEILPAATATKERKRYARFTRPYLIYRLAIITRDDKPLVKDLSEIADKSVARKKGSGLISRLRSLYPSMKIIETRDYLESLRKVESGEAYCTIATLPVASYFINRFDLKGLRIAGYADTRYRLSIAVTRNDPELLAKLDKALAQITPQEKNAIYKKWIGSKKLVEPYDYRPLYYALGMIALIVLILLYRQFLLRRLNRRLNEEVKRAVQENLLQREIMREREKLAAMGEMIGVIAHQWRQPLNTLALSIQNLKYLHKDDKVDRDFMERFAEKNLEVIKFLSQTIDDFRNFFRIGKGQERFSAREAIEAVFSMYSLTLKKSGITIEVRGEDFELFGSRSEFQQVILNLVNNARDALEKSPRTPKRITVEMEGRQIRFCDNGGGVSDETLSQIFDAHFTTKEEGSGIGLYISRLIVEEKLGGSIRAQNEEEGLCVILDFGEDDNA</sequence>
<dbReference type="InterPro" id="IPR004358">
    <property type="entry name" value="Sig_transdc_His_kin-like_C"/>
</dbReference>
<dbReference type="SMART" id="SM00062">
    <property type="entry name" value="PBPb"/>
    <property type="match status" value="1"/>
</dbReference>
<dbReference type="SUPFAM" id="SSF55874">
    <property type="entry name" value="ATPase domain of HSP90 chaperone/DNA topoisomerase II/histidine kinase"/>
    <property type="match status" value="1"/>
</dbReference>
<dbReference type="Pfam" id="PF02518">
    <property type="entry name" value="HATPase_c"/>
    <property type="match status" value="1"/>
</dbReference>
<evidence type="ECO:0000256" key="3">
    <source>
        <dbReference type="ARBA" id="ARBA00022553"/>
    </source>
</evidence>
<gene>
    <name evidence="7" type="ORF">ENJ74_02170</name>
</gene>
<accession>A0A7V2SJK0</accession>
<dbReference type="Gene3D" id="3.30.565.10">
    <property type="entry name" value="Histidine kinase-like ATPase, C-terminal domain"/>
    <property type="match status" value="1"/>
</dbReference>
<dbReference type="InterPro" id="IPR003661">
    <property type="entry name" value="HisK_dim/P_dom"/>
</dbReference>
<dbReference type="PRINTS" id="PR00344">
    <property type="entry name" value="BCTRLSENSOR"/>
</dbReference>
<dbReference type="EMBL" id="DRNO01000144">
    <property type="protein sequence ID" value="HFC03655.1"/>
    <property type="molecule type" value="Genomic_DNA"/>
</dbReference>
<proteinExistence type="predicted"/>
<dbReference type="Proteomes" id="UP000885722">
    <property type="component" value="Unassembled WGS sequence"/>
</dbReference>
<organism evidence="7">
    <name type="scientific">Nitratifractor salsuginis</name>
    <dbReference type="NCBI Taxonomy" id="269261"/>
    <lineage>
        <taxon>Bacteria</taxon>
        <taxon>Pseudomonadati</taxon>
        <taxon>Campylobacterota</taxon>
        <taxon>Epsilonproteobacteria</taxon>
        <taxon>Campylobacterales</taxon>
        <taxon>Sulfurovaceae</taxon>
        <taxon>Nitratifractor</taxon>
    </lineage>
</organism>
<keyword evidence="5" id="KW-0472">Membrane</keyword>
<comment type="catalytic activity">
    <reaction evidence="1">
        <text>ATP + protein L-histidine = ADP + protein N-phospho-L-histidine.</text>
        <dbReference type="EC" id="2.7.13.3"/>
    </reaction>
</comment>
<dbReference type="InterPro" id="IPR036890">
    <property type="entry name" value="HATPase_C_sf"/>
</dbReference>
<dbReference type="InterPro" id="IPR001638">
    <property type="entry name" value="Solute-binding_3/MltF_N"/>
</dbReference>
<dbReference type="Gene3D" id="1.10.287.130">
    <property type="match status" value="1"/>
</dbReference>
<dbReference type="SMART" id="SM00387">
    <property type="entry name" value="HATPase_c"/>
    <property type="match status" value="1"/>
</dbReference>
<evidence type="ECO:0000256" key="5">
    <source>
        <dbReference type="SAM" id="Phobius"/>
    </source>
</evidence>
<name>A0A7V2SJK0_9BACT</name>
<keyword evidence="4" id="KW-0732">Signal</keyword>
<dbReference type="InterPro" id="IPR005467">
    <property type="entry name" value="His_kinase_dom"/>
</dbReference>
<dbReference type="CDD" id="cd01007">
    <property type="entry name" value="PBP2_BvgS_HisK_like"/>
    <property type="match status" value="2"/>
</dbReference>
<feature type="domain" description="Histidine kinase" evidence="6">
    <location>
        <begin position="474"/>
        <end position="682"/>
    </location>
</feature>
<evidence type="ECO:0000256" key="2">
    <source>
        <dbReference type="ARBA" id="ARBA00012438"/>
    </source>
</evidence>
<comment type="caution">
    <text evidence="7">The sequence shown here is derived from an EMBL/GenBank/DDBJ whole genome shotgun (WGS) entry which is preliminary data.</text>
</comment>
<dbReference type="EC" id="2.7.13.3" evidence="2"/>
<keyword evidence="5" id="KW-1133">Transmembrane helix</keyword>
<dbReference type="PROSITE" id="PS50109">
    <property type="entry name" value="HIS_KIN"/>
    <property type="match status" value="1"/>
</dbReference>
<dbReference type="SUPFAM" id="SSF47384">
    <property type="entry name" value="Homodimeric domain of signal transducing histidine kinase"/>
    <property type="match status" value="1"/>
</dbReference>
<dbReference type="GO" id="GO:0000155">
    <property type="term" value="F:phosphorelay sensor kinase activity"/>
    <property type="evidence" value="ECO:0007669"/>
    <property type="project" value="InterPro"/>
</dbReference>
<dbReference type="Pfam" id="PF00497">
    <property type="entry name" value="SBP_bac_3"/>
    <property type="match status" value="1"/>
</dbReference>
<dbReference type="InterPro" id="IPR003594">
    <property type="entry name" value="HATPase_dom"/>
</dbReference>
<feature type="transmembrane region" description="Helical" evidence="5">
    <location>
        <begin position="413"/>
        <end position="432"/>
    </location>
</feature>
<dbReference type="AlphaFoldDB" id="A0A7V2SJK0"/>
<evidence type="ECO:0000256" key="4">
    <source>
        <dbReference type="ARBA" id="ARBA00022729"/>
    </source>
</evidence>
<keyword evidence="5" id="KW-0812">Transmembrane</keyword>
<dbReference type="InterPro" id="IPR036097">
    <property type="entry name" value="HisK_dim/P_sf"/>
</dbReference>
<evidence type="ECO:0000259" key="6">
    <source>
        <dbReference type="PROSITE" id="PS50109"/>
    </source>
</evidence>
<keyword evidence="3" id="KW-0597">Phosphoprotein</keyword>
<evidence type="ECO:0000256" key="1">
    <source>
        <dbReference type="ARBA" id="ARBA00000085"/>
    </source>
</evidence>
<dbReference type="CDD" id="cd00082">
    <property type="entry name" value="HisKA"/>
    <property type="match status" value="1"/>
</dbReference>
<feature type="non-terminal residue" evidence="7">
    <location>
        <position position="1"/>
    </location>
</feature>
<evidence type="ECO:0000313" key="7">
    <source>
        <dbReference type="EMBL" id="HFC03655.1"/>
    </source>
</evidence>
<reference evidence="7" key="1">
    <citation type="journal article" date="2020" name="mSystems">
        <title>Genome- and Community-Level Interaction Insights into Carbon Utilization and Element Cycling Functions of Hydrothermarchaeota in Hydrothermal Sediment.</title>
        <authorList>
            <person name="Zhou Z."/>
            <person name="Liu Y."/>
            <person name="Xu W."/>
            <person name="Pan J."/>
            <person name="Luo Z.H."/>
            <person name="Li M."/>
        </authorList>
    </citation>
    <scope>NUCLEOTIDE SEQUENCE [LARGE SCALE GENOMIC DNA]</scope>
    <source>
        <strain evidence="7">HyVt-513</strain>
    </source>
</reference>
<dbReference type="PANTHER" id="PTHR35936">
    <property type="entry name" value="MEMBRANE-BOUND LYTIC MUREIN TRANSGLYCOSYLASE F"/>
    <property type="match status" value="1"/>
</dbReference>
<dbReference type="Gene3D" id="3.40.190.10">
    <property type="entry name" value="Periplasmic binding protein-like II"/>
    <property type="match status" value="4"/>
</dbReference>
<protein>
    <recommendedName>
        <fullName evidence="2">histidine kinase</fullName>
        <ecNumber evidence="2">2.7.13.3</ecNumber>
    </recommendedName>
</protein>